<evidence type="ECO:0000313" key="4">
    <source>
        <dbReference type="EMBL" id="ROT83830.1"/>
    </source>
</evidence>
<dbReference type="InterPro" id="IPR012674">
    <property type="entry name" value="Calycin"/>
</dbReference>
<dbReference type="GO" id="GO:0000302">
    <property type="term" value="P:response to reactive oxygen species"/>
    <property type="evidence" value="ECO:0007669"/>
    <property type="project" value="TreeGrafter"/>
</dbReference>
<dbReference type="Pfam" id="PF08212">
    <property type="entry name" value="Lipocalin_2"/>
    <property type="match status" value="1"/>
</dbReference>
<dbReference type="InterPro" id="IPR003057">
    <property type="entry name" value="Invtbrt_color"/>
</dbReference>
<feature type="signal peptide" evidence="2">
    <location>
        <begin position="1"/>
        <end position="16"/>
    </location>
</feature>
<dbReference type="PRINTS" id="PR01273">
    <property type="entry name" value="INVTBRTCOLOR"/>
</dbReference>
<protein>
    <submittedName>
        <fullName evidence="4">Crustacyanin subunit A</fullName>
    </submittedName>
</protein>
<evidence type="ECO:0000259" key="3">
    <source>
        <dbReference type="Pfam" id="PF08212"/>
    </source>
</evidence>
<sequence>MFSTLVAATLVALVSADGIPDFVVPGKCAKVANQDKFDLRKYSGRWYQTQIIDNAYQPFTRCIHSNYDYSDSDYGFKVTTAGFSPSNEYLRMQGKIYPTKDFPAAHMLIDFPTVFAAPYEVVETDYDSYSCVYSCIEMSGYKAEFGFVFSRTPQTSGPANDKCASVFRKNGVDFAYSMTDVVTPRESTTVLLLLAKGHLVSGRVVARWTWDKYGC</sequence>
<gene>
    <name evidence="4" type="ORF">C7M84_023013</name>
</gene>
<dbReference type="PANTHER" id="PTHR10612">
    <property type="entry name" value="APOLIPOPROTEIN D"/>
    <property type="match status" value="1"/>
</dbReference>
<comment type="caution">
    <text evidence="4">The sequence shown here is derived from an EMBL/GenBank/DDBJ whole genome shotgun (WGS) entry which is preliminary data.</text>
</comment>
<dbReference type="InterPro" id="IPR000566">
    <property type="entry name" value="Lipocln_cytosolic_FA-bd_dom"/>
</dbReference>
<dbReference type="Gene3D" id="2.40.128.20">
    <property type="match status" value="1"/>
</dbReference>
<dbReference type="CDD" id="cd19436">
    <property type="entry name" value="lipocalin_crustacyanin"/>
    <property type="match status" value="1"/>
</dbReference>
<dbReference type="OrthoDB" id="6339451at2759"/>
<keyword evidence="1" id="KW-1015">Disulfide bond</keyword>
<dbReference type="GO" id="GO:0031409">
    <property type="term" value="F:pigment binding"/>
    <property type="evidence" value="ECO:0007669"/>
    <property type="project" value="InterPro"/>
</dbReference>
<dbReference type="InterPro" id="IPR022272">
    <property type="entry name" value="Lipocalin_CS"/>
</dbReference>
<dbReference type="GO" id="GO:0005737">
    <property type="term" value="C:cytoplasm"/>
    <property type="evidence" value="ECO:0007669"/>
    <property type="project" value="TreeGrafter"/>
</dbReference>
<dbReference type="SUPFAM" id="SSF50814">
    <property type="entry name" value="Lipocalins"/>
    <property type="match status" value="1"/>
</dbReference>
<keyword evidence="2" id="KW-0732">Signal</keyword>
<dbReference type="AlphaFoldDB" id="A0A3R7QYT1"/>
<keyword evidence="5" id="KW-1185">Reference proteome</keyword>
<evidence type="ECO:0000256" key="1">
    <source>
        <dbReference type="ARBA" id="ARBA00023157"/>
    </source>
</evidence>
<dbReference type="PRINTS" id="PR00179">
    <property type="entry name" value="LIPOCALIN"/>
</dbReference>
<reference evidence="4 5" key="1">
    <citation type="submission" date="2018-04" db="EMBL/GenBank/DDBJ databases">
        <authorList>
            <person name="Zhang X."/>
            <person name="Yuan J."/>
            <person name="Li F."/>
            <person name="Xiang J."/>
        </authorList>
    </citation>
    <scope>NUCLEOTIDE SEQUENCE [LARGE SCALE GENOMIC DNA]</scope>
    <source>
        <tissue evidence="4">Muscle</tissue>
    </source>
</reference>
<organism evidence="4 5">
    <name type="scientific">Penaeus vannamei</name>
    <name type="common">Whiteleg shrimp</name>
    <name type="synonym">Litopenaeus vannamei</name>
    <dbReference type="NCBI Taxonomy" id="6689"/>
    <lineage>
        <taxon>Eukaryota</taxon>
        <taxon>Metazoa</taxon>
        <taxon>Ecdysozoa</taxon>
        <taxon>Arthropoda</taxon>
        <taxon>Crustacea</taxon>
        <taxon>Multicrustacea</taxon>
        <taxon>Malacostraca</taxon>
        <taxon>Eumalacostraca</taxon>
        <taxon>Eucarida</taxon>
        <taxon>Decapoda</taxon>
        <taxon>Dendrobranchiata</taxon>
        <taxon>Penaeoidea</taxon>
        <taxon>Penaeidae</taxon>
        <taxon>Penaeus</taxon>
    </lineage>
</organism>
<dbReference type="EMBL" id="QCYY01000632">
    <property type="protein sequence ID" value="ROT83830.1"/>
    <property type="molecule type" value="Genomic_DNA"/>
</dbReference>
<feature type="domain" description="Lipocalin/cytosolic fatty-acid binding" evidence="3">
    <location>
        <begin position="37"/>
        <end position="173"/>
    </location>
</feature>
<name>A0A3R7QYT1_PENVA</name>
<evidence type="ECO:0000313" key="5">
    <source>
        <dbReference type="Proteomes" id="UP000283509"/>
    </source>
</evidence>
<feature type="chain" id="PRO_5025484453" evidence="2">
    <location>
        <begin position="17"/>
        <end position="215"/>
    </location>
</feature>
<accession>A0A3R7QYT1</accession>
<dbReference type="PROSITE" id="PS00213">
    <property type="entry name" value="LIPOCALIN"/>
    <property type="match status" value="1"/>
</dbReference>
<dbReference type="PANTHER" id="PTHR10612:SF34">
    <property type="entry name" value="APOLIPOPROTEIN D"/>
    <property type="match status" value="1"/>
</dbReference>
<dbReference type="GO" id="GO:0006629">
    <property type="term" value="P:lipid metabolic process"/>
    <property type="evidence" value="ECO:0007669"/>
    <property type="project" value="TreeGrafter"/>
</dbReference>
<proteinExistence type="predicted"/>
<dbReference type="Proteomes" id="UP000283509">
    <property type="component" value="Unassembled WGS sequence"/>
</dbReference>
<reference evidence="4 5" key="2">
    <citation type="submission" date="2019-01" db="EMBL/GenBank/DDBJ databases">
        <title>The decoding of complex shrimp genome reveals the adaptation for benthos swimmer, frequently molting mechanism and breeding impact on genome.</title>
        <authorList>
            <person name="Sun Y."/>
            <person name="Gao Y."/>
            <person name="Yu Y."/>
        </authorList>
    </citation>
    <scope>NUCLEOTIDE SEQUENCE [LARGE SCALE GENOMIC DNA]</scope>
    <source>
        <tissue evidence="4">Muscle</tissue>
    </source>
</reference>
<evidence type="ECO:0000256" key="2">
    <source>
        <dbReference type="SAM" id="SignalP"/>
    </source>
</evidence>